<dbReference type="Proteomes" id="UP000247233">
    <property type="component" value="Unassembled WGS sequence"/>
</dbReference>
<keyword evidence="1" id="KW-0472">Membrane</keyword>
<proteinExistence type="predicted"/>
<evidence type="ECO:0000313" key="3">
    <source>
        <dbReference type="Proteomes" id="UP000247233"/>
    </source>
</evidence>
<dbReference type="OrthoDB" id="1523883at2759"/>
<feature type="transmembrane region" description="Helical" evidence="1">
    <location>
        <begin position="104"/>
        <end position="124"/>
    </location>
</feature>
<evidence type="ECO:0000256" key="1">
    <source>
        <dbReference type="SAM" id="Phobius"/>
    </source>
</evidence>
<keyword evidence="1" id="KW-1133">Transmembrane helix</keyword>
<dbReference type="VEuPathDB" id="FungiDB:BO70DRAFT_383165"/>
<name>A0A317UZW1_9EURO</name>
<organism evidence="2 3">
    <name type="scientific">Aspergillus heteromorphus CBS 117.55</name>
    <dbReference type="NCBI Taxonomy" id="1448321"/>
    <lineage>
        <taxon>Eukaryota</taxon>
        <taxon>Fungi</taxon>
        <taxon>Dikarya</taxon>
        <taxon>Ascomycota</taxon>
        <taxon>Pezizomycotina</taxon>
        <taxon>Eurotiomycetes</taxon>
        <taxon>Eurotiomycetidae</taxon>
        <taxon>Eurotiales</taxon>
        <taxon>Aspergillaceae</taxon>
        <taxon>Aspergillus</taxon>
        <taxon>Aspergillus subgen. Circumdati</taxon>
    </lineage>
</organism>
<keyword evidence="1" id="KW-0812">Transmembrane</keyword>
<dbReference type="RefSeq" id="XP_025394736.1">
    <property type="nucleotide sequence ID" value="XM_025545572.1"/>
</dbReference>
<gene>
    <name evidence="2" type="ORF">BO70DRAFT_383165</name>
</gene>
<reference evidence="2 3" key="1">
    <citation type="submission" date="2016-12" db="EMBL/GenBank/DDBJ databases">
        <title>The genomes of Aspergillus section Nigri reveals drivers in fungal speciation.</title>
        <authorList>
            <consortium name="DOE Joint Genome Institute"/>
            <person name="Vesth T.C."/>
            <person name="Nybo J."/>
            <person name="Theobald S."/>
            <person name="Brandl J."/>
            <person name="Frisvad J.C."/>
            <person name="Nielsen K.F."/>
            <person name="Lyhne E.K."/>
            <person name="Kogle M.E."/>
            <person name="Kuo A."/>
            <person name="Riley R."/>
            <person name="Clum A."/>
            <person name="Nolan M."/>
            <person name="Lipzen A."/>
            <person name="Salamov A."/>
            <person name="Henrissat B."/>
            <person name="Wiebenga A."/>
            <person name="De Vries R.P."/>
            <person name="Grigoriev I.V."/>
            <person name="Mortensen U.H."/>
            <person name="Andersen M.R."/>
            <person name="Baker S.E."/>
        </authorList>
    </citation>
    <scope>NUCLEOTIDE SEQUENCE [LARGE SCALE GENOMIC DNA]</scope>
    <source>
        <strain evidence="2 3">CBS 117.55</strain>
    </source>
</reference>
<dbReference type="GeneID" id="37067809"/>
<dbReference type="EMBL" id="MSFL01000047">
    <property type="protein sequence ID" value="PWY66097.1"/>
    <property type="molecule type" value="Genomic_DNA"/>
</dbReference>
<protein>
    <submittedName>
        <fullName evidence="2">Uncharacterized protein</fullName>
    </submittedName>
</protein>
<accession>A0A317UZW1</accession>
<dbReference type="AlphaFoldDB" id="A0A317UZW1"/>
<feature type="transmembrane region" description="Helical" evidence="1">
    <location>
        <begin position="71"/>
        <end position="92"/>
    </location>
</feature>
<comment type="caution">
    <text evidence="2">The sequence shown here is derived from an EMBL/GenBank/DDBJ whole genome shotgun (WGS) entry which is preliminary data.</text>
</comment>
<sequence length="176" mass="19494">MALDLQLVSADSLALKLLRVTPLITTTILLSNRLAQYFALSTFLPPHTPPKKIDHVGPAFQHWLQTVVPRVWTGVIGIVLLTRVVLILNLFVRPDDLAGSSARVLYAVGLGLSFAHLAVAPKMLRFETRMMSPETVPHVAMELLAGWLRVNNRRFWLVDVPFWLVGVGATVEGLRG</sequence>
<keyword evidence="3" id="KW-1185">Reference proteome</keyword>
<evidence type="ECO:0000313" key="2">
    <source>
        <dbReference type="EMBL" id="PWY66097.1"/>
    </source>
</evidence>